<keyword evidence="3" id="KW-1185">Reference proteome</keyword>
<proteinExistence type="predicted"/>
<dbReference type="EMBL" id="ML977311">
    <property type="protein sequence ID" value="KAF2122401.1"/>
    <property type="molecule type" value="Genomic_DNA"/>
</dbReference>
<sequence>MREYSRFSPAWRQAINTVGLFDCLFRSARNRGPNVLCLAPDISDLVRKATHFLIIGSNLNMDWFFSTWHETLLTATDDKVFNWPALHERSSAIEDQLYELVTKLKDAEKACLNEEELGWLVAETATQVFKIEEEVVHVLHRYERNTRLLRSTAQALASKHSGLYEELEVIQTHNASLKDVQSKVVALEAENDSLKREIKELQVAGQATCQLKRSVVELFVENIQLCSAGEAQDKIITELSQQNRYLRSAIRNAER</sequence>
<gene>
    <name evidence="2" type="ORF">BDV96DRAFT_663511</name>
</gene>
<organism evidence="2 3">
    <name type="scientific">Lophiotrema nucula</name>
    <dbReference type="NCBI Taxonomy" id="690887"/>
    <lineage>
        <taxon>Eukaryota</taxon>
        <taxon>Fungi</taxon>
        <taxon>Dikarya</taxon>
        <taxon>Ascomycota</taxon>
        <taxon>Pezizomycotina</taxon>
        <taxon>Dothideomycetes</taxon>
        <taxon>Pleosporomycetidae</taxon>
        <taxon>Pleosporales</taxon>
        <taxon>Lophiotremataceae</taxon>
        <taxon>Lophiotrema</taxon>
    </lineage>
</organism>
<name>A0A6A5ZVV8_9PLEO</name>
<dbReference type="Proteomes" id="UP000799770">
    <property type="component" value="Unassembled WGS sequence"/>
</dbReference>
<reference evidence="2" key="1">
    <citation type="journal article" date="2020" name="Stud. Mycol.">
        <title>101 Dothideomycetes genomes: a test case for predicting lifestyles and emergence of pathogens.</title>
        <authorList>
            <person name="Haridas S."/>
            <person name="Albert R."/>
            <person name="Binder M."/>
            <person name="Bloem J."/>
            <person name="Labutti K."/>
            <person name="Salamov A."/>
            <person name="Andreopoulos B."/>
            <person name="Baker S."/>
            <person name="Barry K."/>
            <person name="Bills G."/>
            <person name="Bluhm B."/>
            <person name="Cannon C."/>
            <person name="Castanera R."/>
            <person name="Culley D."/>
            <person name="Daum C."/>
            <person name="Ezra D."/>
            <person name="Gonzalez J."/>
            <person name="Henrissat B."/>
            <person name="Kuo A."/>
            <person name="Liang C."/>
            <person name="Lipzen A."/>
            <person name="Lutzoni F."/>
            <person name="Magnuson J."/>
            <person name="Mondo S."/>
            <person name="Nolan M."/>
            <person name="Ohm R."/>
            <person name="Pangilinan J."/>
            <person name="Park H.-J."/>
            <person name="Ramirez L."/>
            <person name="Alfaro M."/>
            <person name="Sun H."/>
            <person name="Tritt A."/>
            <person name="Yoshinaga Y."/>
            <person name="Zwiers L.-H."/>
            <person name="Turgeon B."/>
            <person name="Goodwin S."/>
            <person name="Spatafora J."/>
            <person name="Crous P."/>
            <person name="Grigoriev I."/>
        </authorList>
    </citation>
    <scope>NUCLEOTIDE SEQUENCE</scope>
    <source>
        <strain evidence="2">CBS 627.86</strain>
    </source>
</reference>
<evidence type="ECO:0000313" key="3">
    <source>
        <dbReference type="Proteomes" id="UP000799770"/>
    </source>
</evidence>
<keyword evidence="1" id="KW-0175">Coiled coil</keyword>
<accession>A0A6A5ZVV8</accession>
<dbReference type="AlphaFoldDB" id="A0A6A5ZVV8"/>
<evidence type="ECO:0000256" key="1">
    <source>
        <dbReference type="SAM" id="Coils"/>
    </source>
</evidence>
<evidence type="ECO:0000313" key="2">
    <source>
        <dbReference type="EMBL" id="KAF2122401.1"/>
    </source>
</evidence>
<feature type="coiled-coil region" evidence="1">
    <location>
        <begin position="170"/>
        <end position="204"/>
    </location>
</feature>
<protein>
    <submittedName>
        <fullName evidence="2">Uncharacterized protein</fullName>
    </submittedName>
</protein>